<gene>
    <name evidence="2" type="ORF">BON30_35335</name>
</gene>
<evidence type="ECO:0000313" key="2">
    <source>
        <dbReference type="EMBL" id="OJH35895.1"/>
    </source>
</evidence>
<organism evidence="2 3">
    <name type="scientific">Cystobacter ferrugineus</name>
    <dbReference type="NCBI Taxonomy" id="83449"/>
    <lineage>
        <taxon>Bacteria</taxon>
        <taxon>Pseudomonadati</taxon>
        <taxon>Myxococcota</taxon>
        <taxon>Myxococcia</taxon>
        <taxon>Myxococcales</taxon>
        <taxon>Cystobacterineae</taxon>
        <taxon>Archangiaceae</taxon>
        <taxon>Cystobacter</taxon>
    </lineage>
</organism>
<feature type="region of interest" description="Disordered" evidence="1">
    <location>
        <begin position="186"/>
        <end position="207"/>
    </location>
</feature>
<dbReference type="STRING" id="83449.BON30_35335"/>
<dbReference type="EMBL" id="MPIN01000012">
    <property type="protein sequence ID" value="OJH35895.1"/>
    <property type="molecule type" value="Genomic_DNA"/>
</dbReference>
<reference evidence="3" key="1">
    <citation type="submission" date="2016-11" db="EMBL/GenBank/DDBJ databases">
        <authorList>
            <person name="Shukria A."/>
            <person name="Stevens D.C."/>
        </authorList>
    </citation>
    <scope>NUCLEOTIDE SEQUENCE [LARGE SCALE GENOMIC DNA]</scope>
    <source>
        <strain evidence="3">Cbfe23</strain>
    </source>
</reference>
<proteinExistence type="predicted"/>
<sequence length="569" mass="62170">MLGAVGLMPLTSQAQPPANVLFLLDNQYSMQDFPTYLPEAFTPGYSPTTGTAGNPGYNDPKYGHFLNTGCSDPALVQAMSWFDKHSMDPAKNGSVVYDNDPSFASSFFDPNSFYHSRGRRVSWNGNNEDYPYSMSVDFKSAVGNTDASTACRATWNHSGDYVKNRTLLNECVACLTTKGWWRGPITPPGTATGALGPPQPKDQPELPPEARRKWIVSGRVLNLRPPGFVSARKALKDVIQTASHVRIGVASFGGDRGWFDPAWILSDVRPHCEASFPSINEAELNRTALSNAVNNTLFRHNERSLGETLFSLGGYFSSQNVDGRWGSWFDQSVIGNTNWGWPGQPGGGTYDNPYWPYQSGGAYARSSDEWLKGPYTDPVTGLILPGQRWEAGGTQRSICSADQVNAIVVVTKGAPQYDNSVPITKMMELLIAQGAQHPDDTPLTFDPVNPRYNPNSGGVNYCDWFEKSPGVLATKADCDYTDYNWPTGLAAGNKNFMDDVAFFLSHADLRGDLPGTQRVRTYVVGYGSSHPMLQSVALAGQGIFFRADDPAALRQALEQALTEISFATP</sequence>
<reference evidence="2 3" key="2">
    <citation type="submission" date="2016-12" db="EMBL/GenBank/DDBJ databases">
        <title>Draft Genome Sequence of Cystobacter ferrugineus Strain Cbfe23.</title>
        <authorList>
            <person name="Akbar S."/>
            <person name="Dowd S.E."/>
            <person name="Stevens D.C."/>
        </authorList>
    </citation>
    <scope>NUCLEOTIDE SEQUENCE [LARGE SCALE GENOMIC DNA]</scope>
    <source>
        <strain evidence="2 3">Cbfe23</strain>
    </source>
</reference>
<evidence type="ECO:0000256" key="1">
    <source>
        <dbReference type="SAM" id="MobiDB-lite"/>
    </source>
</evidence>
<accession>A0A1L9B0V7</accession>
<comment type="caution">
    <text evidence="2">The sequence shown here is derived from an EMBL/GenBank/DDBJ whole genome shotgun (WGS) entry which is preliminary data.</text>
</comment>
<name>A0A1L9B0V7_9BACT</name>
<dbReference type="AlphaFoldDB" id="A0A1L9B0V7"/>
<protein>
    <submittedName>
        <fullName evidence="2">Uncharacterized protein</fullName>
    </submittedName>
</protein>
<evidence type="ECO:0000313" key="3">
    <source>
        <dbReference type="Proteomes" id="UP000182229"/>
    </source>
</evidence>
<keyword evidence="3" id="KW-1185">Reference proteome</keyword>
<dbReference type="Proteomes" id="UP000182229">
    <property type="component" value="Unassembled WGS sequence"/>
</dbReference>